<dbReference type="STRING" id="74649.A0A2P6R2L2"/>
<evidence type="ECO:0000256" key="6">
    <source>
        <dbReference type="SAM" id="SignalP"/>
    </source>
</evidence>
<dbReference type="InterPro" id="IPR039618">
    <property type="entry name" value="CLE9-13"/>
</dbReference>
<keyword evidence="8" id="KW-1185">Reference proteome</keyword>
<keyword evidence="4" id="KW-0379">Hydroxylation</keyword>
<reference evidence="7 8" key="1">
    <citation type="journal article" date="2018" name="Nat. Genet.">
        <title>The Rosa genome provides new insights in the design of modern roses.</title>
        <authorList>
            <person name="Bendahmane M."/>
        </authorList>
    </citation>
    <scope>NUCLEOTIDE SEQUENCE [LARGE SCALE GENOMIC DNA]</scope>
    <source>
        <strain evidence="8">cv. Old Blush</strain>
    </source>
</reference>
<keyword evidence="2" id="KW-0217">Developmental protein</keyword>
<dbReference type="AlphaFoldDB" id="A0A2P6R2L2"/>
<gene>
    <name evidence="7" type="ORF">RchiOBHm_Chr4g0438701</name>
</gene>
<feature type="region of interest" description="Disordered" evidence="5">
    <location>
        <begin position="77"/>
        <end position="114"/>
    </location>
</feature>
<keyword evidence="3" id="KW-0221">Differentiation</keyword>
<evidence type="ECO:0000256" key="3">
    <source>
        <dbReference type="ARBA" id="ARBA00022782"/>
    </source>
</evidence>
<comment type="caution">
    <text evidence="7">The sequence shown here is derived from an EMBL/GenBank/DDBJ whole genome shotgun (WGS) entry which is preliminary data.</text>
</comment>
<evidence type="ECO:0000256" key="2">
    <source>
        <dbReference type="ARBA" id="ARBA00022473"/>
    </source>
</evidence>
<keyword evidence="6" id="KW-0732">Signal</keyword>
<evidence type="ECO:0000313" key="7">
    <source>
        <dbReference type="EMBL" id="PRQ40682.1"/>
    </source>
</evidence>
<feature type="signal peptide" evidence="6">
    <location>
        <begin position="1"/>
        <end position="41"/>
    </location>
</feature>
<dbReference type="Gramene" id="PRQ40682">
    <property type="protein sequence ID" value="PRQ40682"/>
    <property type="gene ID" value="RchiOBHm_Chr4g0438701"/>
</dbReference>
<dbReference type="PANTHER" id="PTHR34359:SF5">
    <property type="entry name" value="CLAVATA3_ESR (CLE)-RELATED PROTEIN 9"/>
    <property type="match status" value="1"/>
</dbReference>
<organism evidence="7 8">
    <name type="scientific">Rosa chinensis</name>
    <name type="common">China rose</name>
    <dbReference type="NCBI Taxonomy" id="74649"/>
    <lineage>
        <taxon>Eukaryota</taxon>
        <taxon>Viridiplantae</taxon>
        <taxon>Streptophyta</taxon>
        <taxon>Embryophyta</taxon>
        <taxon>Tracheophyta</taxon>
        <taxon>Spermatophyta</taxon>
        <taxon>Magnoliopsida</taxon>
        <taxon>eudicotyledons</taxon>
        <taxon>Gunneridae</taxon>
        <taxon>Pentapetalae</taxon>
        <taxon>rosids</taxon>
        <taxon>fabids</taxon>
        <taxon>Rosales</taxon>
        <taxon>Rosaceae</taxon>
        <taxon>Rosoideae</taxon>
        <taxon>Rosoideae incertae sedis</taxon>
        <taxon>Rosa</taxon>
    </lineage>
</organism>
<dbReference type="SMR" id="A0A2P6R2L2"/>
<evidence type="ECO:0000256" key="4">
    <source>
        <dbReference type="ARBA" id="ARBA00023278"/>
    </source>
</evidence>
<dbReference type="GO" id="GO:0030154">
    <property type="term" value="P:cell differentiation"/>
    <property type="evidence" value="ECO:0007669"/>
    <property type="project" value="UniProtKB-KW"/>
</dbReference>
<proteinExistence type="inferred from homology"/>
<name>A0A2P6R2L2_ROSCH</name>
<accession>A0A2P6R2L2</accession>
<feature type="chain" id="PRO_5015137230" evidence="6">
    <location>
        <begin position="42"/>
        <end position="114"/>
    </location>
</feature>
<evidence type="ECO:0000256" key="1">
    <source>
        <dbReference type="ARBA" id="ARBA00005416"/>
    </source>
</evidence>
<evidence type="ECO:0000256" key="5">
    <source>
        <dbReference type="SAM" id="MobiDB-lite"/>
    </source>
</evidence>
<comment type="similarity">
    <text evidence="1">Belongs to the CLV3/ESR signal peptide family.</text>
</comment>
<dbReference type="PANTHER" id="PTHR34359">
    <property type="entry name" value="CLAVATA3/ESR (CLE)-RELATED PROTEIN 10"/>
    <property type="match status" value="1"/>
</dbReference>
<evidence type="ECO:0000313" key="8">
    <source>
        <dbReference type="Proteomes" id="UP000238479"/>
    </source>
</evidence>
<dbReference type="EMBL" id="PDCK01000042">
    <property type="protein sequence ID" value="PRQ40682.1"/>
    <property type="molecule type" value="Genomic_DNA"/>
</dbReference>
<dbReference type="Proteomes" id="UP000238479">
    <property type="component" value="Chromosome 4"/>
</dbReference>
<sequence length="114" mass="12138">MKSALSSSSSSSSSPSRKILVASALATVVLLQLLLPTCATGVGVVTSNSGQQTHRHHSCDAISRSSPKLRSLCIHFQSTQHLPTPPPSPSDYQIDPRYGVEKRRVPSGPNPLHN</sequence>
<protein>
    <submittedName>
        <fullName evidence="7">Uncharacterized protein</fullName>
    </submittedName>
</protein>